<feature type="transmembrane region" description="Helical" evidence="5">
    <location>
        <begin position="44"/>
        <end position="62"/>
    </location>
</feature>
<accession>W7DGJ4</accession>
<evidence type="ECO:0000256" key="4">
    <source>
        <dbReference type="ARBA" id="ARBA00023136"/>
    </source>
</evidence>
<comment type="caution">
    <text evidence="6">The sequence shown here is derived from an EMBL/GenBank/DDBJ whole genome shotgun (WGS) entry which is preliminary data.</text>
</comment>
<keyword evidence="4 5" id="KW-0472">Membrane</keyword>
<feature type="transmembrane region" description="Helical" evidence="5">
    <location>
        <begin position="12"/>
        <end position="32"/>
    </location>
</feature>
<dbReference type="NCBIfam" id="TIGR01592">
    <property type="entry name" value="holin_SPP1"/>
    <property type="match status" value="1"/>
</dbReference>
<gene>
    <name evidence="6" type="ORF">MCOL2_05685</name>
</gene>
<dbReference type="PATRIC" id="fig|1265822.4.peg.1156"/>
<protein>
    <submittedName>
        <fullName evidence="6">Putative holin</fullName>
    </submittedName>
</protein>
<evidence type="ECO:0000313" key="6">
    <source>
        <dbReference type="EMBL" id="EUJ59567.1"/>
    </source>
</evidence>
<evidence type="ECO:0000256" key="2">
    <source>
        <dbReference type="ARBA" id="ARBA00022692"/>
    </source>
</evidence>
<evidence type="ECO:0000256" key="1">
    <source>
        <dbReference type="ARBA" id="ARBA00004370"/>
    </source>
</evidence>
<evidence type="ECO:0000256" key="3">
    <source>
        <dbReference type="ARBA" id="ARBA00022989"/>
    </source>
</evidence>
<keyword evidence="3 5" id="KW-1133">Transmembrane helix</keyword>
<comment type="subcellular location">
    <subcellularLocation>
        <location evidence="1">Membrane</location>
    </subcellularLocation>
</comment>
<reference evidence="6 7" key="1">
    <citation type="submission" date="2012-12" db="EMBL/GenBank/DDBJ databases">
        <title>Novel taxa of Listeriaceae from agricultural environments in the United States.</title>
        <authorList>
            <person name="den Bakker H.C."/>
            <person name="Allred A."/>
            <person name="Warchocki S."/>
            <person name="Wright E.M."/>
            <person name="Burrell A."/>
            <person name="Nightingale K.K."/>
            <person name="Kephart D."/>
            <person name="Wiedmann M."/>
        </authorList>
    </citation>
    <scope>NUCLEOTIDE SEQUENCE [LARGE SCALE GENOMIC DNA]</scope>
    <source>
        <strain evidence="6 7">FSL S10-1203</strain>
    </source>
</reference>
<proteinExistence type="predicted"/>
<dbReference type="GO" id="GO:0016020">
    <property type="term" value="C:membrane"/>
    <property type="evidence" value="ECO:0007669"/>
    <property type="project" value="UniProtKB-SubCell"/>
</dbReference>
<dbReference type="EMBL" id="AODM01000016">
    <property type="protein sequence ID" value="EUJ59567.1"/>
    <property type="molecule type" value="Genomic_DNA"/>
</dbReference>
<evidence type="ECO:0000256" key="5">
    <source>
        <dbReference type="SAM" id="Phobius"/>
    </source>
</evidence>
<dbReference type="Pfam" id="PF04688">
    <property type="entry name" value="Holin_SPP1"/>
    <property type="match status" value="1"/>
</dbReference>
<evidence type="ECO:0000313" key="7">
    <source>
        <dbReference type="Proteomes" id="UP000019241"/>
    </source>
</evidence>
<sequence length="96" mass="10732">MNSINQATPATIARTLFLLFALVNQILSIFHLSPLNIAVDETELATSFSVLFTIAASVTAWWKNNSFTTTARKADEVLRQEKEKATEITEQDTEEN</sequence>
<dbReference type="AlphaFoldDB" id="W7DGJ4"/>
<keyword evidence="2 5" id="KW-0812">Transmembrane</keyword>
<organism evidence="6 7">
    <name type="scientific">Listeria fleischmannii FSL S10-1203</name>
    <dbReference type="NCBI Taxonomy" id="1265822"/>
    <lineage>
        <taxon>Bacteria</taxon>
        <taxon>Bacillati</taxon>
        <taxon>Bacillota</taxon>
        <taxon>Bacilli</taxon>
        <taxon>Bacillales</taxon>
        <taxon>Listeriaceae</taxon>
        <taxon>Listeria</taxon>
    </lineage>
</organism>
<name>W7DGJ4_9LIST</name>
<dbReference type="RefSeq" id="WP_036062821.1">
    <property type="nucleotide sequence ID" value="NZ_AODM01000016.1"/>
</dbReference>
<dbReference type="Proteomes" id="UP000019241">
    <property type="component" value="Unassembled WGS sequence"/>
</dbReference>
<dbReference type="InterPro" id="IPR006479">
    <property type="entry name" value="Holin"/>
</dbReference>